<proteinExistence type="predicted"/>
<evidence type="ECO:0000313" key="4">
    <source>
        <dbReference type="Proteomes" id="UP001186944"/>
    </source>
</evidence>
<protein>
    <recommendedName>
        <fullName evidence="5">C-type lectin domain-containing protein</fullName>
    </recommendedName>
</protein>
<feature type="compositionally biased region" description="Polar residues" evidence="1">
    <location>
        <begin position="272"/>
        <end position="283"/>
    </location>
</feature>
<feature type="compositionally biased region" description="Polar residues" evidence="1">
    <location>
        <begin position="433"/>
        <end position="443"/>
    </location>
</feature>
<evidence type="ECO:0000256" key="2">
    <source>
        <dbReference type="SAM" id="Phobius"/>
    </source>
</evidence>
<evidence type="ECO:0000256" key="1">
    <source>
        <dbReference type="SAM" id="MobiDB-lite"/>
    </source>
</evidence>
<dbReference type="AlphaFoldDB" id="A0AA89BPY5"/>
<feature type="compositionally biased region" description="Polar residues" evidence="1">
    <location>
        <begin position="364"/>
        <end position="383"/>
    </location>
</feature>
<accession>A0AA89BPY5</accession>
<keyword evidence="2" id="KW-1133">Transmembrane helix</keyword>
<feature type="transmembrane region" description="Helical" evidence="2">
    <location>
        <begin position="237"/>
        <end position="263"/>
    </location>
</feature>
<feature type="region of interest" description="Disordered" evidence="1">
    <location>
        <begin position="512"/>
        <end position="533"/>
    </location>
</feature>
<feature type="compositionally biased region" description="Polar residues" evidence="1">
    <location>
        <begin position="296"/>
        <end position="319"/>
    </location>
</feature>
<dbReference type="EMBL" id="VSWD01000010">
    <property type="protein sequence ID" value="KAK3089666.1"/>
    <property type="molecule type" value="Genomic_DNA"/>
</dbReference>
<gene>
    <name evidence="3" type="ORF">FSP39_005471</name>
</gene>
<keyword evidence="2" id="KW-0472">Membrane</keyword>
<sequence>MCRNNQTPFLPVDMILLSPDGHSAWNLTNLQSCIRCILKNFNLTDCKDWNSMGAVQTSLEKTRPRPPVLSECRSDSSGENSVHSDDACYVIIPIRTSFDRAKVSCNVTGGYLWKTSDREDVFERIKDNPKFTGFFWVDNDTDITIGCFMSPTLQERHLGIPLSGILPSVHGLPVRKMCPPAIEFGSYDAVHGLKMFLNLYTRSFLCWGSHAYICKYDTVSVRTAEISSDVIRQDVPLFGFIVLSAVAFLLFVALLVLILTIVLRRRRRKGQSKGQNLVATPAQNPDMYDEAWSSPRLDTSTSHTSDQNPVATSSKNPNTYDEPWASPRLDTPISQTSGQNPVATSSKSPNTYDEPWASPRLDTPISQTSGQNPVATSSKSPNTYDEPWASPHVDTPTSQTYDFPLEAKDITETLLGRAKKQKQQFPWFDSNKKSAQVRVSRNSQFHEDNDSKGTRVKGLYNHNRKSATERQTDNESESDPDIAGPSQKNKAQQGKFKNKYKDKVEHVYAYIEENGRKKKELRSEENLYEPVLT</sequence>
<keyword evidence="4" id="KW-1185">Reference proteome</keyword>
<feature type="compositionally biased region" description="Basic and acidic residues" evidence="1">
    <location>
        <begin position="444"/>
        <end position="453"/>
    </location>
</feature>
<name>A0AA89BPY5_PINIB</name>
<feature type="region of interest" description="Disordered" evidence="1">
    <location>
        <begin position="272"/>
        <end position="403"/>
    </location>
</feature>
<evidence type="ECO:0008006" key="5">
    <source>
        <dbReference type="Google" id="ProtNLM"/>
    </source>
</evidence>
<keyword evidence="2" id="KW-0812">Transmembrane</keyword>
<comment type="caution">
    <text evidence="3">The sequence shown here is derived from an EMBL/GenBank/DDBJ whole genome shotgun (WGS) entry which is preliminary data.</text>
</comment>
<organism evidence="3 4">
    <name type="scientific">Pinctada imbricata</name>
    <name type="common">Atlantic pearl-oyster</name>
    <name type="synonym">Pinctada martensii</name>
    <dbReference type="NCBI Taxonomy" id="66713"/>
    <lineage>
        <taxon>Eukaryota</taxon>
        <taxon>Metazoa</taxon>
        <taxon>Spiralia</taxon>
        <taxon>Lophotrochozoa</taxon>
        <taxon>Mollusca</taxon>
        <taxon>Bivalvia</taxon>
        <taxon>Autobranchia</taxon>
        <taxon>Pteriomorphia</taxon>
        <taxon>Pterioida</taxon>
        <taxon>Pterioidea</taxon>
        <taxon>Pteriidae</taxon>
        <taxon>Pinctada</taxon>
    </lineage>
</organism>
<dbReference type="Proteomes" id="UP001186944">
    <property type="component" value="Unassembled WGS sequence"/>
</dbReference>
<reference evidence="3" key="1">
    <citation type="submission" date="2019-08" db="EMBL/GenBank/DDBJ databases">
        <title>The improved chromosome-level genome for the pearl oyster Pinctada fucata martensii using PacBio sequencing and Hi-C.</title>
        <authorList>
            <person name="Zheng Z."/>
        </authorList>
    </citation>
    <scope>NUCLEOTIDE SEQUENCE</scope>
    <source>
        <strain evidence="3">ZZ-2019</strain>
        <tissue evidence="3">Adductor muscle</tissue>
    </source>
</reference>
<evidence type="ECO:0000313" key="3">
    <source>
        <dbReference type="EMBL" id="KAK3089666.1"/>
    </source>
</evidence>
<feature type="compositionally biased region" description="Polar residues" evidence="1">
    <location>
        <begin position="332"/>
        <end position="351"/>
    </location>
</feature>
<feature type="region of interest" description="Disordered" evidence="1">
    <location>
        <begin position="421"/>
        <end position="499"/>
    </location>
</feature>